<dbReference type="FunFam" id="1.10.10.10:FF:000001">
    <property type="entry name" value="LysR family transcriptional regulator"/>
    <property type="match status" value="1"/>
</dbReference>
<name>G0AEX3_COLFT</name>
<reference evidence="7" key="6">
    <citation type="submission" date="2011-05" db="EMBL/GenBank/DDBJ databases">
        <title>Complete sequence of Collimonas fungivorans Ter331.</title>
        <authorList>
            <person name="Leveau J.H."/>
        </authorList>
    </citation>
    <scope>NUCLEOTIDE SEQUENCE [LARGE SCALE GENOMIC DNA]</scope>
    <source>
        <strain evidence="7">Ter331</strain>
    </source>
</reference>
<dbReference type="Pfam" id="PF03466">
    <property type="entry name" value="LysR_substrate"/>
    <property type="match status" value="1"/>
</dbReference>
<dbReference type="GO" id="GO:0006351">
    <property type="term" value="P:DNA-templated transcription"/>
    <property type="evidence" value="ECO:0007669"/>
    <property type="project" value="TreeGrafter"/>
</dbReference>
<dbReference type="SUPFAM" id="SSF53850">
    <property type="entry name" value="Periplasmic binding protein-like II"/>
    <property type="match status" value="1"/>
</dbReference>
<dbReference type="PROSITE" id="PS50931">
    <property type="entry name" value="HTH_LYSR"/>
    <property type="match status" value="1"/>
</dbReference>
<keyword evidence="4" id="KW-0804">Transcription</keyword>
<dbReference type="InterPro" id="IPR036390">
    <property type="entry name" value="WH_DNA-bd_sf"/>
</dbReference>
<dbReference type="Gene3D" id="1.10.10.10">
    <property type="entry name" value="Winged helix-like DNA-binding domain superfamily/Winged helix DNA-binding domain"/>
    <property type="match status" value="1"/>
</dbReference>
<dbReference type="PANTHER" id="PTHR30537">
    <property type="entry name" value="HTH-TYPE TRANSCRIPTIONAL REGULATOR"/>
    <property type="match status" value="1"/>
</dbReference>
<dbReference type="KEGG" id="cfu:CFU_0665"/>
<dbReference type="eggNOG" id="COG0583">
    <property type="taxonomic scope" value="Bacteria"/>
</dbReference>
<evidence type="ECO:0000313" key="6">
    <source>
        <dbReference type="EMBL" id="AEK60500.1"/>
    </source>
</evidence>
<dbReference type="HOGENOM" id="CLU_039613_16_2_4"/>
<dbReference type="Pfam" id="PF00126">
    <property type="entry name" value="HTH_1"/>
    <property type="match status" value="1"/>
</dbReference>
<keyword evidence="2" id="KW-0805">Transcription regulation</keyword>
<dbReference type="GO" id="GO:0003700">
    <property type="term" value="F:DNA-binding transcription factor activity"/>
    <property type="evidence" value="ECO:0007669"/>
    <property type="project" value="InterPro"/>
</dbReference>
<evidence type="ECO:0000313" key="7">
    <source>
        <dbReference type="Proteomes" id="UP000008392"/>
    </source>
</evidence>
<evidence type="ECO:0000256" key="4">
    <source>
        <dbReference type="ARBA" id="ARBA00023163"/>
    </source>
</evidence>
<reference evidence="6 7" key="1">
    <citation type="journal article" date="2004" name="Environ. Microbiol.">
        <title>Phylogeny-function analysis of (meta)genomic libraries: screening for expression of ribosomal RNA genes by large-insert library fluorescent in situ hybridization (LIL-FISH).</title>
        <authorList>
            <person name="Leveau J.H."/>
            <person name="Gerards S."/>
            <person name="de Boer W."/>
            <person name="van Veen J.A."/>
        </authorList>
    </citation>
    <scope>NUCLEOTIDE SEQUENCE [LARGE SCALE GENOMIC DNA]</scope>
    <source>
        <strain evidence="6 7">Ter331</strain>
    </source>
</reference>
<dbReference type="FunFam" id="3.40.190.290:FF:000001">
    <property type="entry name" value="Transcriptional regulator, LysR family"/>
    <property type="match status" value="1"/>
</dbReference>
<reference evidence="6 7" key="5">
    <citation type="journal article" date="2011" name="ISME J.">
        <title>Dual transcriptional profiling of a bacterial/fungal confrontation: Collimonas fungivorans versus Aspergillus niger.</title>
        <authorList>
            <person name="Mela F."/>
            <person name="Fritsche K."/>
            <person name="de Boer W."/>
            <person name="van Veen J.A."/>
            <person name="de Graaff L.H."/>
            <person name="van den Berg M."/>
            <person name="Leveau J.H."/>
        </authorList>
    </citation>
    <scope>NUCLEOTIDE SEQUENCE [LARGE SCALE GENOMIC DNA]</scope>
    <source>
        <strain evidence="6 7">Ter331</strain>
    </source>
</reference>
<comment type="similarity">
    <text evidence="1">Belongs to the LysR transcriptional regulatory family.</text>
</comment>
<dbReference type="InterPro" id="IPR005119">
    <property type="entry name" value="LysR_subst-bd"/>
</dbReference>
<reference evidence="6 7" key="4">
    <citation type="journal article" date="2010" name="Environ. Microbiol.">
        <title>The bacterial genus Collimonas: mycophagy, weathering and other adaptive solutions to life in oligotrophic soil environments.</title>
        <authorList>
            <person name="Leveau J.H."/>
            <person name="Uroz S."/>
            <person name="de Boer W."/>
        </authorList>
    </citation>
    <scope>NUCLEOTIDE SEQUENCE [LARGE SCALE GENOMIC DNA]</scope>
    <source>
        <strain evidence="6 7">Ter331</strain>
    </source>
</reference>
<evidence type="ECO:0000256" key="2">
    <source>
        <dbReference type="ARBA" id="ARBA00023015"/>
    </source>
</evidence>
<dbReference type="PANTHER" id="PTHR30537:SF5">
    <property type="entry name" value="HTH-TYPE TRANSCRIPTIONAL ACTIVATOR TTDR-RELATED"/>
    <property type="match status" value="1"/>
</dbReference>
<proteinExistence type="inferred from homology"/>
<evidence type="ECO:0000256" key="3">
    <source>
        <dbReference type="ARBA" id="ARBA00023125"/>
    </source>
</evidence>
<keyword evidence="3" id="KW-0238">DNA-binding</keyword>
<evidence type="ECO:0000259" key="5">
    <source>
        <dbReference type="PROSITE" id="PS50931"/>
    </source>
</evidence>
<organism evidence="6 7">
    <name type="scientific">Collimonas fungivorans (strain Ter331)</name>
    <dbReference type="NCBI Taxonomy" id="1005048"/>
    <lineage>
        <taxon>Bacteria</taxon>
        <taxon>Pseudomonadati</taxon>
        <taxon>Pseudomonadota</taxon>
        <taxon>Betaproteobacteria</taxon>
        <taxon>Burkholderiales</taxon>
        <taxon>Oxalobacteraceae</taxon>
        <taxon>Collimonas</taxon>
    </lineage>
</organism>
<dbReference type="CDD" id="cd08477">
    <property type="entry name" value="PBP2_CrgA_like_8"/>
    <property type="match status" value="1"/>
</dbReference>
<feature type="domain" description="HTH lysR-type" evidence="5">
    <location>
        <begin position="4"/>
        <end position="61"/>
    </location>
</feature>
<gene>
    <name evidence="6" type="ordered locus">CFU_0665</name>
</gene>
<protein>
    <submittedName>
        <fullName evidence="6">Transcriptional regulator, LysR family</fullName>
    </submittedName>
</protein>
<keyword evidence="7" id="KW-1185">Reference proteome</keyword>
<evidence type="ECO:0000256" key="1">
    <source>
        <dbReference type="ARBA" id="ARBA00009437"/>
    </source>
</evidence>
<dbReference type="Gene3D" id="3.40.190.290">
    <property type="match status" value="1"/>
</dbReference>
<dbReference type="InterPro" id="IPR058163">
    <property type="entry name" value="LysR-type_TF_proteobact-type"/>
</dbReference>
<dbReference type="Proteomes" id="UP000008392">
    <property type="component" value="Chromosome"/>
</dbReference>
<dbReference type="InterPro" id="IPR036388">
    <property type="entry name" value="WH-like_DNA-bd_sf"/>
</dbReference>
<sequence length="304" mass="33692">MVMDIFKAMAIFIRVVDTGSLTAAAAECDLSPTMVGNHLQALEDRLGTRLINRTTRRQNLTEFGKAYYERCIEILDLVGDADALALETQTSPKGRLRVTASATFGTERLIPALADYTARYPKVDLDVVITDTVVDLAEDGFEAAIRLGNLQGSDLIARPLAPYRLMICAAPSYLAKRGEPRRPEDLAQHNCLAYTYSSRSEWRSAQASWRMTGPEGEISVPISGRMQVDSAQGLRQAALAGMGIVMLPEIMLSKDIEDGLLVRLLPGYTPPIRPLNLIYLRDHRMSPKLRSFVDFVVERFSLKS</sequence>
<dbReference type="GO" id="GO:0043565">
    <property type="term" value="F:sequence-specific DNA binding"/>
    <property type="evidence" value="ECO:0007669"/>
    <property type="project" value="TreeGrafter"/>
</dbReference>
<accession>G0AEX3</accession>
<dbReference type="SUPFAM" id="SSF46785">
    <property type="entry name" value="Winged helix' DNA-binding domain"/>
    <property type="match status" value="1"/>
</dbReference>
<dbReference type="InterPro" id="IPR000847">
    <property type="entry name" value="LysR_HTH_N"/>
</dbReference>
<dbReference type="AlphaFoldDB" id="G0AEX3"/>
<reference evidence="6 7" key="3">
    <citation type="journal article" date="2008" name="FEMS Microbiol. Ecol.">
        <title>Identification and characterization of genes underlying chitinolysis in Collimonas fungivorans Ter331.</title>
        <authorList>
            <person name="Fritsche K."/>
            <person name="de Boer W."/>
            <person name="Gerards S."/>
            <person name="van den Berg M."/>
            <person name="van Veen J.A."/>
            <person name="Leveau J.H."/>
        </authorList>
    </citation>
    <scope>NUCLEOTIDE SEQUENCE [LARGE SCALE GENOMIC DNA]</scope>
    <source>
        <strain evidence="6 7">Ter331</strain>
    </source>
</reference>
<reference evidence="6 7" key="2">
    <citation type="journal article" date="2006" name="J. Microbiol. Methods">
        <title>Genomic flank-sequencing of plasposon insertion sites for rapid identification of functional genes.</title>
        <authorList>
            <person name="Leveau J.H."/>
            <person name="Gerards S."/>
            <person name="Fritsche K."/>
            <person name="Zondag G."/>
            <person name="van Veen J.A."/>
        </authorList>
    </citation>
    <scope>NUCLEOTIDE SEQUENCE [LARGE SCALE GENOMIC DNA]</scope>
    <source>
        <strain evidence="6 7">Ter331</strain>
    </source>
</reference>
<dbReference type="EMBL" id="CP002745">
    <property type="protein sequence ID" value="AEK60500.1"/>
    <property type="molecule type" value="Genomic_DNA"/>
</dbReference>
<dbReference type="STRING" id="1005048.CFU_0665"/>